<sequence>MSILAVYESSDLRCPRRVLTHVEDIRRALDALGLSLATDAVEASAAVASRTHDAHGLPAYQQVEEQLTEDNIFSCGAVERQVLAGQLRLCLGRADWALVVALRAGDCIRLPHGLEQCILPAAGVACCWKDSAADESALIYHPLEAPALAGLLPLDI</sequence>
<comment type="caution">
    <text evidence="1">The sequence shown here is derived from an EMBL/GenBank/DDBJ whole genome shotgun (WGS) entry which is preliminary data.</text>
</comment>
<dbReference type="RefSeq" id="WP_104737526.1">
    <property type="nucleotide sequence ID" value="NZ_BMHR01000003.1"/>
</dbReference>
<accession>A0A2P4EWU9</accession>
<keyword evidence="2" id="KW-1185">Reference proteome</keyword>
<evidence type="ECO:0000313" key="2">
    <source>
        <dbReference type="Proteomes" id="UP000243451"/>
    </source>
</evidence>
<dbReference type="Proteomes" id="UP000243451">
    <property type="component" value="Unassembled WGS sequence"/>
</dbReference>
<dbReference type="AlphaFoldDB" id="A0A2P4EWU9"/>
<evidence type="ECO:0000313" key="1">
    <source>
        <dbReference type="EMBL" id="POB04479.1"/>
    </source>
</evidence>
<protein>
    <submittedName>
        <fullName evidence="1">Uncharacterized protein</fullName>
    </submittedName>
</protein>
<proteinExistence type="predicted"/>
<gene>
    <name evidence="1" type="ORF">C1949_05750</name>
</gene>
<dbReference type="OrthoDB" id="9795636at2"/>
<dbReference type="EMBL" id="PPSK01000004">
    <property type="protein sequence ID" value="POB04479.1"/>
    <property type="molecule type" value="Genomic_DNA"/>
</dbReference>
<reference evidence="1 2" key="1">
    <citation type="submission" date="2018-01" db="EMBL/GenBank/DDBJ databases">
        <title>Draft genome of the type strain Pseudomonas oceani DSM 100277 isolated from the deep water in Okinawa trough, northwestern Pacific Ocean.</title>
        <authorList>
            <person name="Gomila M."/>
            <person name="Mulet M."/>
            <person name="Garcia-Valdes E."/>
            <person name="Lalucat J."/>
        </authorList>
    </citation>
    <scope>NUCLEOTIDE SEQUENCE [LARGE SCALE GENOMIC DNA]</scope>
    <source>
        <strain evidence="1 2">DSM 100277</strain>
    </source>
</reference>
<name>A0A2P4EWU9_9GAMM</name>
<organism evidence="1 2">
    <name type="scientific">Halopseudomonas oceani</name>
    <dbReference type="NCBI Taxonomy" id="1708783"/>
    <lineage>
        <taxon>Bacteria</taxon>
        <taxon>Pseudomonadati</taxon>
        <taxon>Pseudomonadota</taxon>
        <taxon>Gammaproteobacteria</taxon>
        <taxon>Pseudomonadales</taxon>
        <taxon>Pseudomonadaceae</taxon>
        <taxon>Halopseudomonas</taxon>
    </lineage>
</organism>